<dbReference type="Pfam" id="PF00069">
    <property type="entry name" value="Pkinase"/>
    <property type="match status" value="1"/>
</dbReference>
<dbReference type="Proteomes" id="UP000238348">
    <property type="component" value="Chromosome"/>
</dbReference>
<proteinExistence type="predicted"/>
<organism evidence="3 4">
    <name type="scientific">Sorangium cellulosum</name>
    <name type="common">Polyangium cellulosum</name>
    <dbReference type="NCBI Taxonomy" id="56"/>
    <lineage>
        <taxon>Bacteria</taxon>
        <taxon>Pseudomonadati</taxon>
        <taxon>Myxococcota</taxon>
        <taxon>Polyangia</taxon>
        <taxon>Polyangiales</taxon>
        <taxon>Polyangiaceae</taxon>
        <taxon>Sorangium</taxon>
    </lineage>
</organism>
<dbReference type="InterPro" id="IPR019734">
    <property type="entry name" value="TPR_rpt"/>
</dbReference>
<feature type="region of interest" description="Disordered" evidence="1">
    <location>
        <begin position="314"/>
        <end position="429"/>
    </location>
</feature>
<keyword evidence="3" id="KW-0418">Kinase</keyword>
<feature type="compositionally biased region" description="Pro residues" evidence="1">
    <location>
        <begin position="403"/>
        <end position="413"/>
    </location>
</feature>
<dbReference type="InterPro" id="IPR000719">
    <property type="entry name" value="Prot_kinase_dom"/>
</dbReference>
<evidence type="ECO:0000313" key="4">
    <source>
        <dbReference type="Proteomes" id="UP000238348"/>
    </source>
</evidence>
<dbReference type="EMBL" id="CP012673">
    <property type="protein sequence ID" value="AUX40095.1"/>
    <property type="molecule type" value="Genomic_DNA"/>
</dbReference>
<feature type="compositionally biased region" description="Basic and acidic residues" evidence="1">
    <location>
        <begin position="383"/>
        <end position="401"/>
    </location>
</feature>
<dbReference type="RefSeq" id="WP_104977956.1">
    <property type="nucleotide sequence ID" value="NZ_CP012673.1"/>
</dbReference>
<dbReference type="InterPro" id="IPR027417">
    <property type="entry name" value="P-loop_NTPase"/>
</dbReference>
<dbReference type="CDD" id="cd14014">
    <property type="entry name" value="STKc_PknB_like"/>
    <property type="match status" value="1"/>
</dbReference>
<dbReference type="SMART" id="SM00028">
    <property type="entry name" value="TPR"/>
    <property type="match status" value="2"/>
</dbReference>
<dbReference type="AlphaFoldDB" id="A0A2L0ELD0"/>
<dbReference type="GO" id="GO:0004674">
    <property type="term" value="F:protein serine/threonine kinase activity"/>
    <property type="evidence" value="ECO:0007669"/>
    <property type="project" value="UniProtKB-EC"/>
</dbReference>
<dbReference type="Gene3D" id="1.10.510.10">
    <property type="entry name" value="Transferase(Phosphotransferase) domain 1"/>
    <property type="match status" value="1"/>
</dbReference>
<sequence length="1274" mass="133120">MPPPASSSAPVFLQRPEADRWIGPFRLSRQLGRGGFAPVWLAEEIYDGRKLRDAAVKLFFLPDGLAPGSHEAAGWRDAILDEARALCRVEHPNVVRFYALHRDDAWGVVGLAMEHVAGASLDRRLEQAGRLDPREAAEAALGVAWALSAVHAAGLVHHDVKPGNIVERAPDPGEAAGRGPAARVYKLIDFGIVVDDPSRSPAGSAGDRPLFGSRGYMAPELLLGGPASPGTDLYALGATLFRLCTGQLPVDVMGGLEALFARKHPPRLDALLPPDTPEIEPLARLTALLLDPDPGARPRHAEWVARELERALGVSPRDSLPPTPRDRLPATAPDRLPPTPRDRLPATARDRLPATARDRLPATAPDRLPATAPAERGYPGADLARRDVTTARDADHADDQRPAAPPRAIPSPASPTETVDPPEPRPHAPLVGRVDALAALARLAAEARDGGVRAALVTGPLGIGRTRLLAAAIERVGAAEGRVLRAACSPERKSPLRPLLRALEALPPGDAGALGLLQDAIERALSPSVLPGAPDTAAALEGVEDALLWASAETPLLLAIDDLQWADAHTLALLRLLLERVGAGAAPSHGAASPQGAGPRLLVLATSRDEPSPPPPLRALLGELRGRTRPGARHLALGPLGDDDAARLAQATLPVAPALERAVVRGAGGVPFFIVHALVAFRETGALVYRQGAWDAAAPDLLDRGVPGVADLVSARLAGYLDPASDAGRLALRALAAAALYGGGLAADVLAEAVGGDDEALEVALVSLVDAGILVASKGGQEYGFAQEMVRQAVLNLVRPRPWLRRLHRALLDAVARGPQAAADAAFLAAGYERLGAAAEARRWLGRAMEAAVSAGLFAEAVELGDRLAALTEDPDERAAAEIEAVRALLRGRKLEEARRRIDALDARAAVFPAGSPAVSLRRRICRLEVARGMREEGYDDPVLLADADAQPDLALRCEARMALAGVAAPERAVALAGEAVLLAARAGPALEFGARVLRFELNYASNRRDLAVAEEDLTRALAIAAALGSSWHRLHIEADLAVLEAERGRLAAAIDRLGRIAAQAEADGMRGQLRLVLTNLAAFLLRAGRAADAAATAGRTAELAAEAGDPALRASALSLRADALRRVGDLDGALAAADEAEALQRAHGDRRRALTLLRRAEILALAGRFERAFADARAARELAEATGDRDLALAARLWDLLQRARRGELGAAVLEEAIAEASGSGVTLRPLTLGLLADARAWVTSSASGLPSAPASGSSSAPASGPPSAPASG</sequence>
<dbReference type="OrthoDB" id="5488986at2"/>
<reference evidence="3 4" key="1">
    <citation type="submission" date="2015-09" db="EMBL/GenBank/DDBJ databases">
        <title>Sorangium comparison.</title>
        <authorList>
            <person name="Zaburannyi N."/>
            <person name="Bunk B."/>
            <person name="Overmann J."/>
            <person name="Mueller R."/>
        </authorList>
    </citation>
    <scope>NUCLEOTIDE SEQUENCE [LARGE SCALE GENOMIC DNA]</scope>
    <source>
        <strain evidence="3 4">So ce26</strain>
    </source>
</reference>
<feature type="region of interest" description="Disordered" evidence="1">
    <location>
        <begin position="1248"/>
        <end position="1274"/>
    </location>
</feature>
<dbReference type="GO" id="GO:0005524">
    <property type="term" value="F:ATP binding"/>
    <property type="evidence" value="ECO:0007669"/>
    <property type="project" value="InterPro"/>
</dbReference>
<feature type="compositionally biased region" description="Low complexity" evidence="1">
    <location>
        <begin position="1248"/>
        <end position="1264"/>
    </location>
</feature>
<dbReference type="SUPFAM" id="SSF56112">
    <property type="entry name" value="Protein kinase-like (PK-like)"/>
    <property type="match status" value="1"/>
</dbReference>
<dbReference type="Gene3D" id="1.25.40.10">
    <property type="entry name" value="Tetratricopeptide repeat domain"/>
    <property type="match status" value="1"/>
</dbReference>
<dbReference type="InterPro" id="IPR011009">
    <property type="entry name" value="Kinase-like_dom_sf"/>
</dbReference>
<gene>
    <name evidence="3" type="ORF">SOCE26_014920</name>
</gene>
<dbReference type="Pfam" id="PF13191">
    <property type="entry name" value="AAA_16"/>
    <property type="match status" value="1"/>
</dbReference>
<feature type="compositionally biased region" description="Basic and acidic residues" evidence="1">
    <location>
        <begin position="340"/>
        <end position="360"/>
    </location>
</feature>
<evidence type="ECO:0000256" key="1">
    <source>
        <dbReference type="SAM" id="MobiDB-lite"/>
    </source>
</evidence>
<dbReference type="Gene3D" id="3.30.200.20">
    <property type="entry name" value="Phosphorylase Kinase, domain 1"/>
    <property type="match status" value="1"/>
</dbReference>
<name>A0A2L0ELD0_SORCE</name>
<dbReference type="InterPro" id="IPR041664">
    <property type="entry name" value="AAA_16"/>
</dbReference>
<dbReference type="InterPro" id="IPR011990">
    <property type="entry name" value="TPR-like_helical_dom_sf"/>
</dbReference>
<evidence type="ECO:0000259" key="2">
    <source>
        <dbReference type="PROSITE" id="PS50011"/>
    </source>
</evidence>
<dbReference type="PROSITE" id="PS50011">
    <property type="entry name" value="PROTEIN_KINASE_DOM"/>
    <property type="match status" value="1"/>
</dbReference>
<dbReference type="SUPFAM" id="SSF48452">
    <property type="entry name" value="TPR-like"/>
    <property type="match status" value="1"/>
</dbReference>
<keyword evidence="3" id="KW-0808">Transferase</keyword>
<feature type="domain" description="Protein kinase" evidence="2">
    <location>
        <begin position="25"/>
        <end position="312"/>
    </location>
</feature>
<dbReference type="SUPFAM" id="SSF52540">
    <property type="entry name" value="P-loop containing nucleoside triphosphate hydrolases"/>
    <property type="match status" value="1"/>
</dbReference>
<dbReference type="PANTHER" id="PTHR24359:SF1">
    <property type="entry name" value="INHIBITOR OF NUCLEAR FACTOR KAPPA-B KINASE EPSILON SUBUNIT HOMOLOG 1-RELATED"/>
    <property type="match status" value="1"/>
</dbReference>
<accession>A0A2L0ELD0</accession>
<evidence type="ECO:0000313" key="3">
    <source>
        <dbReference type="EMBL" id="AUX40095.1"/>
    </source>
</evidence>
<dbReference type="EC" id="2.7.11.1" evidence="3"/>
<protein>
    <submittedName>
        <fullName evidence="3">Protein kinase</fullName>
        <ecNumber evidence="3">2.7.11.1</ecNumber>
    </submittedName>
</protein>
<feature type="compositionally biased region" description="Pro residues" evidence="1">
    <location>
        <begin position="1265"/>
        <end position="1274"/>
    </location>
</feature>
<dbReference type="PANTHER" id="PTHR24359">
    <property type="entry name" value="SERINE/THREONINE-PROTEIN KINASE SBK1"/>
    <property type="match status" value="1"/>
</dbReference>
<dbReference type="SMART" id="SM00220">
    <property type="entry name" value="S_TKc"/>
    <property type="match status" value="1"/>
</dbReference>